<dbReference type="AlphaFoldDB" id="A0A5P1EUH0"/>
<dbReference type="EMBL" id="CM007385">
    <property type="protein sequence ID" value="ONK69632.1"/>
    <property type="molecule type" value="Genomic_DNA"/>
</dbReference>
<dbReference type="OrthoDB" id="1682876at2759"/>
<dbReference type="Gramene" id="ONK69632">
    <property type="protein sequence ID" value="ONK69632"/>
    <property type="gene ID" value="A4U43_C05F25070"/>
</dbReference>
<reference evidence="3" key="1">
    <citation type="journal article" date="2017" name="Nat. Commun.">
        <title>The asparagus genome sheds light on the origin and evolution of a young Y chromosome.</title>
        <authorList>
            <person name="Harkess A."/>
            <person name="Zhou J."/>
            <person name="Xu C."/>
            <person name="Bowers J.E."/>
            <person name="Van der Hulst R."/>
            <person name="Ayyampalayam S."/>
            <person name="Mercati F."/>
            <person name="Riccardi P."/>
            <person name="McKain M.R."/>
            <person name="Kakrana A."/>
            <person name="Tang H."/>
            <person name="Ray J."/>
            <person name="Groenendijk J."/>
            <person name="Arikit S."/>
            <person name="Mathioni S.M."/>
            <person name="Nakano M."/>
            <person name="Shan H."/>
            <person name="Telgmann-Rauber A."/>
            <person name="Kanno A."/>
            <person name="Yue Z."/>
            <person name="Chen H."/>
            <person name="Li W."/>
            <person name="Chen Y."/>
            <person name="Xu X."/>
            <person name="Zhang Y."/>
            <person name="Luo S."/>
            <person name="Chen H."/>
            <person name="Gao J."/>
            <person name="Mao Z."/>
            <person name="Pires J.C."/>
            <person name="Luo M."/>
            <person name="Kudrna D."/>
            <person name="Wing R.A."/>
            <person name="Meyers B.C."/>
            <person name="Yi K."/>
            <person name="Kong H."/>
            <person name="Lavrijsen P."/>
            <person name="Sunseri F."/>
            <person name="Falavigna A."/>
            <person name="Ye Y."/>
            <person name="Leebens-Mack J.H."/>
            <person name="Chen G."/>
        </authorList>
    </citation>
    <scope>NUCLEOTIDE SEQUENCE [LARGE SCALE GENOMIC DNA]</scope>
    <source>
        <strain evidence="3">cv. DH0086</strain>
    </source>
</reference>
<gene>
    <name evidence="2" type="ORF">A4U43_C05F25070</name>
</gene>
<dbReference type="Proteomes" id="UP000243459">
    <property type="component" value="Chromosome 5"/>
</dbReference>
<evidence type="ECO:0008006" key="4">
    <source>
        <dbReference type="Google" id="ProtNLM"/>
    </source>
</evidence>
<organism evidence="2 3">
    <name type="scientific">Asparagus officinalis</name>
    <name type="common">Garden asparagus</name>
    <dbReference type="NCBI Taxonomy" id="4686"/>
    <lineage>
        <taxon>Eukaryota</taxon>
        <taxon>Viridiplantae</taxon>
        <taxon>Streptophyta</taxon>
        <taxon>Embryophyta</taxon>
        <taxon>Tracheophyta</taxon>
        <taxon>Spermatophyta</taxon>
        <taxon>Magnoliopsida</taxon>
        <taxon>Liliopsida</taxon>
        <taxon>Asparagales</taxon>
        <taxon>Asparagaceae</taxon>
        <taxon>Asparagoideae</taxon>
        <taxon>Asparagus</taxon>
    </lineage>
</organism>
<keyword evidence="3" id="KW-1185">Reference proteome</keyword>
<sequence>MTTKKSPLFTKLHRAIRKVKFLLSFNATKWIFSSILGSPSDKKHRRRLSLRSQPSGLLDCTSNDEFFEASGSPFVLSRSTSSVTDRSRSTSPASEVSRSTSSASSTDDIDQRAEEFIRNFYRHIQMERQVSLELRYCKGKELERTRS</sequence>
<feature type="region of interest" description="Disordered" evidence="1">
    <location>
        <begin position="75"/>
        <end position="109"/>
    </location>
</feature>
<evidence type="ECO:0000256" key="1">
    <source>
        <dbReference type="SAM" id="MobiDB-lite"/>
    </source>
</evidence>
<evidence type="ECO:0000313" key="2">
    <source>
        <dbReference type="EMBL" id="ONK69632.1"/>
    </source>
</evidence>
<dbReference type="OMA" id="WRVASIL"/>
<protein>
    <recommendedName>
        <fullName evidence="4">DUF761 domain-containing protein</fullName>
    </recommendedName>
</protein>
<feature type="compositionally biased region" description="Low complexity" evidence="1">
    <location>
        <begin position="77"/>
        <end position="106"/>
    </location>
</feature>
<evidence type="ECO:0000313" key="3">
    <source>
        <dbReference type="Proteomes" id="UP000243459"/>
    </source>
</evidence>
<dbReference type="InterPro" id="IPR008480">
    <property type="entry name" value="DUF761_pln"/>
</dbReference>
<name>A0A5P1EUH0_ASPOF</name>
<accession>A0A5P1EUH0</accession>
<dbReference type="Pfam" id="PF05553">
    <property type="entry name" value="DUF761"/>
    <property type="match status" value="1"/>
</dbReference>
<proteinExistence type="predicted"/>